<reference evidence="1 2" key="1">
    <citation type="submission" date="2023-04" db="EMBL/GenBank/DDBJ databases">
        <title>Draft genome sequence of acteroides sedimenti strain YN3PY1.</title>
        <authorList>
            <person name="Yoshida N."/>
        </authorList>
    </citation>
    <scope>NUCLEOTIDE SEQUENCE [LARGE SCALE GENOMIC DNA]</scope>
    <source>
        <strain evidence="1 2">YN3PY1</strain>
    </source>
</reference>
<dbReference type="InterPro" id="IPR021958">
    <property type="entry name" value="DUF3575"/>
</dbReference>
<keyword evidence="2" id="KW-1185">Reference proteome</keyword>
<dbReference type="Pfam" id="PF12099">
    <property type="entry name" value="DUF3575"/>
    <property type="match status" value="1"/>
</dbReference>
<name>A0ABN6Z1H1_9BACE</name>
<sequence length="185" mass="20865">MIATALYNNLKRIVLLIVLAIGAASAMAQRIALKTNTLYLATASPNIETEFRMGKHFTLDLSVAGNFSTINGNQLHFQQVSPELRYWFSRPMARHFVGVTTSGTNYNFRFKDHAYDGDALAAGFTYGFDWVISRRWNLETSIGAGMLKYRCFDYKEGEVKPLSPNKDKTIFAPIKLGLTISYILY</sequence>
<proteinExistence type="predicted"/>
<dbReference type="RefSeq" id="WP_353332410.1">
    <property type="nucleotide sequence ID" value="NZ_AP028055.1"/>
</dbReference>
<dbReference type="EMBL" id="AP028055">
    <property type="protein sequence ID" value="BEG97924.1"/>
    <property type="molecule type" value="Genomic_DNA"/>
</dbReference>
<protein>
    <recommendedName>
        <fullName evidence="3">DUF3575 domain-containing protein</fullName>
    </recommendedName>
</protein>
<accession>A0ABN6Z1H1</accession>
<evidence type="ECO:0000313" key="1">
    <source>
        <dbReference type="EMBL" id="BEG97924.1"/>
    </source>
</evidence>
<evidence type="ECO:0008006" key="3">
    <source>
        <dbReference type="Google" id="ProtNLM"/>
    </source>
</evidence>
<organism evidence="1 2">
    <name type="scientific">Bacteroides sedimenti</name>
    <dbReference type="NCBI Taxonomy" id="2136147"/>
    <lineage>
        <taxon>Bacteria</taxon>
        <taxon>Pseudomonadati</taxon>
        <taxon>Bacteroidota</taxon>
        <taxon>Bacteroidia</taxon>
        <taxon>Bacteroidales</taxon>
        <taxon>Bacteroidaceae</taxon>
        <taxon>Bacteroides</taxon>
    </lineage>
</organism>
<gene>
    <name evidence="1" type="ORF">BSYN_01890</name>
</gene>
<dbReference type="Proteomes" id="UP001496674">
    <property type="component" value="Chromosome"/>
</dbReference>
<evidence type="ECO:0000313" key="2">
    <source>
        <dbReference type="Proteomes" id="UP001496674"/>
    </source>
</evidence>